<dbReference type="PANTHER" id="PTHR35166">
    <property type="entry name" value="OS05G0193700 PROTEIN-RELATED"/>
    <property type="match status" value="1"/>
</dbReference>
<sequence>MAEKLDQKHANAATAAVGGGEGEEAPVAEKMTRVPVADVAWLLALRREHLGDTDGYEFTDPDDPATEEIDQERRRLMLDDDDDGFEAGGWLQLLDDQIERFQTWMRAQYDAHGFVEM</sequence>
<gene>
    <name evidence="2" type="ORF">E2562_004947</name>
</gene>
<dbReference type="PANTHER" id="PTHR35166:SF15">
    <property type="entry name" value="OS05G0193700 PROTEIN"/>
    <property type="match status" value="1"/>
</dbReference>
<evidence type="ECO:0000313" key="3">
    <source>
        <dbReference type="Proteomes" id="UP000479710"/>
    </source>
</evidence>
<dbReference type="Proteomes" id="UP000479710">
    <property type="component" value="Unassembled WGS sequence"/>
</dbReference>
<comment type="caution">
    <text evidence="2">The sequence shown here is derived from an EMBL/GenBank/DDBJ whole genome shotgun (WGS) entry which is preliminary data.</text>
</comment>
<reference evidence="2 3" key="1">
    <citation type="submission" date="2019-11" db="EMBL/GenBank/DDBJ databases">
        <title>Whole genome sequence of Oryza granulata.</title>
        <authorList>
            <person name="Li W."/>
        </authorList>
    </citation>
    <scope>NUCLEOTIDE SEQUENCE [LARGE SCALE GENOMIC DNA]</scope>
    <source>
        <strain evidence="3">cv. Menghai</strain>
        <tissue evidence="2">Leaf</tissue>
    </source>
</reference>
<evidence type="ECO:0000313" key="2">
    <source>
        <dbReference type="EMBL" id="KAF0894953.1"/>
    </source>
</evidence>
<dbReference type="AlphaFoldDB" id="A0A6G1C5X6"/>
<name>A0A6G1C5X6_9ORYZ</name>
<evidence type="ECO:0000256" key="1">
    <source>
        <dbReference type="SAM" id="MobiDB-lite"/>
    </source>
</evidence>
<proteinExistence type="predicted"/>
<feature type="region of interest" description="Disordered" evidence="1">
    <location>
        <begin position="1"/>
        <end position="29"/>
    </location>
</feature>
<accession>A0A6G1C5X6</accession>
<organism evidence="2 3">
    <name type="scientific">Oryza meyeriana var. granulata</name>
    <dbReference type="NCBI Taxonomy" id="110450"/>
    <lineage>
        <taxon>Eukaryota</taxon>
        <taxon>Viridiplantae</taxon>
        <taxon>Streptophyta</taxon>
        <taxon>Embryophyta</taxon>
        <taxon>Tracheophyta</taxon>
        <taxon>Spermatophyta</taxon>
        <taxon>Magnoliopsida</taxon>
        <taxon>Liliopsida</taxon>
        <taxon>Poales</taxon>
        <taxon>Poaceae</taxon>
        <taxon>BOP clade</taxon>
        <taxon>Oryzoideae</taxon>
        <taxon>Oryzeae</taxon>
        <taxon>Oryzinae</taxon>
        <taxon>Oryza</taxon>
        <taxon>Oryza meyeriana</taxon>
    </lineage>
</organism>
<keyword evidence="3" id="KW-1185">Reference proteome</keyword>
<dbReference type="EMBL" id="SPHZ02000010">
    <property type="protein sequence ID" value="KAF0894953.1"/>
    <property type="molecule type" value="Genomic_DNA"/>
</dbReference>
<protein>
    <submittedName>
        <fullName evidence="2">Uncharacterized protein</fullName>
    </submittedName>
</protein>